<evidence type="ECO:0000313" key="2">
    <source>
        <dbReference type="Proteomes" id="UP000460416"/>
    </source>
</evidence>
<organism evidence="1 2">
    <name type="scientific">Christiangramia aestuarii</name>
    <dbReference type="NCBI Taxonomy" id="1028746"/>
    <lineage>
        <taxon>Bacteria</taxon>
        <taxon>Pseudomonadati</taxon>
        <taxon>Bacteroidota</taxon>
        <taxon>Flavobacteriia</taxon>
        <taxon>Flavobacteriales</taxon>
        <taxon>Flavobacteriaceae</taxon>
        <taxon>Christiangramia</taxon>
    </lineage>
</organism>
<dbReference type="AlphaFoldDB" id="A0A7K1LSZ8"/>
<dbReference type="Proteomes" id="UP000460416">
    <property type="component" value="Unassembled WGS sequence"/>
</dbReference>
<protein>
    <submittedName>
        <fullName evidence="1">Uncharacterized protein</fullName>
    </submittedName>
</protein>
<reference evidence="1 2" key="1">
    <citation type="submission" date="2019-07" db="EMBL/GenBank/DDBJ databases">
        <title>Gramella aestuarii sp. nov., isolated from a tidal flat, and emended description of Gramella echinicola.</title>
        <authorList>
            <person name="Liu L."/>
        </authorList>
    </citation>
    <scope>NUCLEOTIDE SEQUENCE [LARGE SCALE GENOMIC DNA]</scope>
    <source>
        <strain evidence="1 2">BS12</strain>
    </source>
</reference>
<dbReference type="OrthoDB" id="1093973at2"/>
<proteinExistence type="predicted"/>
<gene>
    <name evidence="1" type="ORF">FLP08_14945</name>
</gene>
<comment type="caution">
    <text evidence="1">The sequence shown here is derived from an EMBL/GenBank/DDBJ whole genome shotgun (WGS) entry which is preliminary data.</text>
</comment>
<accession>A0A7K1LSZ8</accession>
<name>A0A7K1LSZ8_9FLAO</name>
<sequence length="389" mass="45444">MPLTKKEIDLLRKGFKDLETKFNLDELEDEIDDNLEYVYFPFPKEEAGVEVETDELLFLFEDLESFKIHNYNKVTTDRITQRVITASDLGPIFYLGLLHSTTKEGISLQIVTEPILIGIAATKKDEFSKYHPPCSSHVAVEVKYPKKEDRLNDKDEEKLIKSFFFELSHIYKIGFSFSTFHHPEDYDEEELEEQIKNLPNSPADYNPGMDLFVQANQAISEDLRFLTYYKIFEYFAPFYSKIDAFEAMRKKLDSSNSTTLDADYIASIFDLTKNYEKSIRDKELVKSLIDNTFDLVDIYKDLPLSIRNRANLKNLEYKTKRDTKDRVINHLGNALYTTRNAIVHAKSNFESSGIECPENDLEQLNVFMHKACYSTIKWYNRLPKHLKIT</sequence>
<dbReference type="EMBL" id="VJVW01000009">
    <property type="protein sequence ID" value="MUP43876.1"/>
    <property type="molecule type" value="Genomic_DNA"/>
</dbReference>
<evidence type="ECO:0000313" key="1">
    <source>
        <dbReference type="EMBL" id="MUP43876.1"/>
    </source>
</evidence>
<dbReference type="RefSeq" id="WP_156277938.1">
    <property type="nucleotide sequence ID" value="NZ_BAABGI010000007.1"/>
</dbReference>
<keyword evidence="2" id="KW-1185">Reference proteome</keyword>